<dbReference type="Proteomes" id="UP000436822">
    <property type="component" value="Unassembled WGS sequence"/>
</dbReference>
<reference evidence="2 3" key="1">
    <citation type="submission" date="2019-12" db="EMBL/GenBank/DDBJ databases">
        <title>Litoreibacter badius sp. nov., a novel bacteriochlorophyll a-containing bacterium in the genus Litoreibacter.</title>
        <authorList>
            <person name="Kanamuro M."/>
            <person name="Takabe Y."/>
            <person name="Mori K."/>
            <person name="Takaichi S."/>
            <person name="Hanada S."/>
        </authorList>
    </citation>
    <scope>NUCLEOTIDE SEQUENCE [LARGE SCALE GENOMIC DNA]</scope>
    <source>
        <strain evidence="2 3">K6</strain>
    </source>
</reference>
<keyword evidence="3" id="KW-1185">Reference proteome</keyword>
<sequence>MVGSCGFAWPDGWPRSELTWWIAASERRRGFAKEASLAAIKFGYDVLDWDLVQTHMKDENVAARSLVRSLGGKVIGRDKFPDGIERDIYRLPRSAES</sequence>
<dbReference type="GO" id="GO:0016747">
    <property type="term" value="F:acyltransferase activity, transferring groups other than amino-acyl groups"/>
    <property type="evidence" value="ECO:0007669"/>
    <property type="project" value="InterPro"/>
</dbReference>
<dbReference type="SUPFAM" id="SSF55729">
    <property type="entry name" value="Acyl-CoA N-acyltransferases (Nat)"/>
    <property type="match status" value="1"/>
</dbReference>
<feature type="domain" description="N-acetyltransferase" evidence="1">
    <location>
        <begin position="2"/>
        <end position="72"/>
    </location>
</feature>
<name>A0A6N6JAP0_9RHOB</name>
<dbReference type="Pfam" id="PF13302">
    <property type="entry name" value="Acetyltransf_3"/>
    <property type="match status" value="1"/>
</dbReference>
<evidence type="ECO:0000259" key="1">
    <source>
        <dbReference type="Pfam" id="PF13302"/>
    </source>
</evidence>
<evidence type="ECO:0000313" key="3">
    <source>
        <dbReference type="Proteomes" id="UP000436822"/>
    </source>
</evidence>
<dbReference type="InterPro" id="IPR000182">
    <property type="entry name" value="GNAT_dom"/>
</dbReference>
<evidence type="ECO:0000313" key="2">
    <source>
        <dbReference type="EMBL" id="GFE63104.1"/>
    </source>
</evidence>
<dbReference type="InterPro" id="IPR016181">
    <property type="entry name" value="Acyl_CoA_acyltransferase"/>
</dbReference>
<dbReference type="Gene3D" id="3.40.630.30">
    <property type="match status" value="1"/>
</dbReference>
<protein>
    <recommendedName>
        <fullName evidence="1">N-acetyltransferase domain-containing protein</fullName>
    </recommendedName>
</protein>
<comment type="caution">
    <text evidence="2">The sequence shown here is derived from an EMBL/GenBank/DDBJ whole genome shotgun (WGS) entry which is preliminary data.</text>
</comment>
<accession>A0A6N6JAP0</accession>
<gene>
    <name evidence="2" type="ORF">KIN_01780</name>
</gene>
<proteinExistence type="predicted"/>
<dbReference type="AlphaFoldDB" id="A0A6N6JAP0"/>
<organism evidence="2 3">
    <name type="scientific">Litoreibacter roseus</name>
    <dbReference type="NCBI Taxonomy" id="2601869"/>
    <lineage>
        <taxon>Bacteria</taxon>
        <taxon>Pseudomonadati</taxon>
        <taxon>Pseudomonadota</taxon>
        <taxon>Alphaproteobacteria</taxon>
        <taxon>Rhodobacterales</taxon>
        <taxon>Roseobacteraceae</taxon>
        <taxon>Litoreibacter</taxon>
    </lineage>
</organism>
<dbReference type="EMBL" id="BLJE01000001">
    <property type="protein sequence ID" value="GFE63104.1"/>
    <property type="molecule type" value="Genomic_DNA"/>
</dbReference>